<comment type="caution">
    <text evidence="8">The sequence shown here is derived from an EMBL/GenBank/DDBJ whole genome shotgun (WGS) entry which is preliminary data.</text>
</comment>
<evidence type="ECO:0000313" key="9">
    <source>
        <dbReference type="Proteomes" id="UP000663823"/>
    </source>
</evidence>
<dbReference type="EMBL" id="CAJOAX010004738">
    <property type="protein sequence ID" value="CAF3919194.1"/>
    <property type="molecule type" value="Genomic_DNA"/>
</dbReference>
<evidence type="ECO:0000313" key="7">
    <source>
        <dbReference type="EMBL" id="CAF3823529.1"/>
    </source>
</evidence>
<dbReference type="Proteomes" id="UP000663864">
    <property type="component" value="Unassembled WGS sequence"/>
</dbReference>
<feature type="compositionally biased region" description="Polar residues" evidence="1">
    <location>
        <begin position="39"/>
        <end position="49"/>
    </location>
</feature>
<dbReference type="EMBL" id="CAJNOH010001553">
    <property type="protein sequence ID" value="CAF1229571.1"/>
    <property type="molecule type" value="Genomic_DNA"/>
</dbReference>
<organism evidence="8 9">
    <name type="scientific">Rotaria sordida</name>
    <dbReference type="NCBI Taxonomy" id="392033"/>
    <lineage>
        <taxon>Eukaryota</taxon>
        <taxon>Metazoa</taxon>
        <taxon>Spiralia</taxon>
        <taxon>Gnathifera</taxon>
        <taxon>Rotifera</taxon>
        <taxon>Eurotatoria</taxon>
        <taxon>Bdelloidea</taxon>
        <taxon>Philodinida</taxon>
        <taxon>Philodinidae</taxon>
        <taxon>Rotaria</taxon>
    </lineage>
</organism>
<evidence type="ECO:0000313" key="4">
    <source>
        <dbReference type="EMBL" id="CAF1258731.1"/>
    </source>
</evidence>
<evidence type="ECO:0000313" key="3">
    <source>
        <dbReference type="EMBL" id="CAF1244260.1"/>
    </source>
</evidence>
<dbReference type="EMBL" id="CAJNOL010002553">
    <property type="protein sequence ID" value="CAF1511313.1"/>
    <property type="molecule type" value="Genomic_DNA"/>
</dbReference>
<dbReference type="Proteomes" id="UP000663870">
    <property type="component" value="Unassembled WGS sequence"/>
</dbReference>
<name>A0A819IHS7_9BILA</name>
<accession>A0A819IHS7</accession>
<evidence type="ECO:0000256" key="1">
    <source>
        <dbReference type="SAM" id="MobiDB-lite"/>
    </source>
</evidence>
<dbReference type="Proteomes" id="UP000663889">
    <property type="component" value="Unassembled WGS sequence"/>
</dbReference>
<dbReference type="EMBL" id="CAJNOT010001872">
    <property type="protein sequence ID" value="CAF1258731.1"/>
    <property type="molecule type" value="Genomic_DNA"/>
</dbReference>
<evidence type="ECO:0000313" key="2">
    <source>
        <dbReference type="EMBL" id="CAF1229571.1"/>
    </source>
</evidence>
<protein>
    <submittedName>
        <fullName evidence="8">Uncharacterized protein</fullName>
    </submittedName>
</protein>
<dbReference type="Proteomes" id="UP000663854">
    <property type="component" value="Unassembled WGS sequence"/>
</dbReference>
<dbReference type="AlphaFoldDB" id="A0A819IHS7"/>
<gene>
    <name evidence="7" type="ORF">JBS370_LOCUS16610</name>
    <name evidence="6" type="ORF">JXQ802_LOCUS41016</name>
    <name evidence="8" type="ORF">OTI717_LOCUS24729</name>
    <name evidence="2" type="ORF">PYM288_LOCUS26313</name>
    <name evidence="3" type="ORF">RFH988_LOCUS26832</name>
    <name evidence="5" type="ORF">SEV965_LOCUS26869</name>
    <name evidence="4" type="ORF">ZHD862_LOCUS25787</name>
</gene>
<evidence type="ECO:0000313" key="6">
    <source>
        <dbReference type="EMBL" id="CAF1511313.1"/>
    </source>
</evidence>
<keyword evidence="10" id="KW-1185">Reference proteome</keyword>
<dbReference type="EMBL" id="CAJNOU010002337">
    <property type="protein sequence ID" value="CAF1312501.1"/>
    <property type="molecule type" value="Genomic_DNA"/>
</dbReference>
<dbReference type="Proteomes" id="UP000663882">
    <property type="component" value="Unassembled WGS sequence"/>
</dbReference>
<reference evidence="8" key="1">
    <citation type="submission" date="2021-02" db="EMBL/GenBank/DDBJ databases">
        <authorList>
            <person name="Nowell W R."/>
        </authorList>
    </citation>
    <scope>NUCLEOTIDE SEQUENCE</scope>
</reference>
<evidence type="ECO:0000313" key="5">
    <source>
        <dbReference type="EMBL" id="CAF1312501.1"/>
    </source>
</evidence>
<sequence>MNYIHFILGDHLFHQSSLRNHRIHIESQQTHHQHDALNSDESLYSLSSPETEEPIDTDLLSDLPRTIRTDKLIDNDDNENYIWLLDLQFSLAG</sequence>
<dbReference type="EMBL" id="CAJOBD010001686">
    <property type="protein sequence ID" value="CAF3823529.1"/>
    <property type="molecule type" value="Genomic_DNA"/>
</dbReference>
<proteinExistence type="predicted"/>
<dbReference type="Proteomes" id="UP000663836">
    <property type="component" value="Unassembled WGS sequence"/>
</dbReference>
<feature type="region of interest" description="Disordered" evidence="1">
    <location>
        <begin position="27"/>
        <end position="56"/>
    </location>
</feature>
<dbReference type="EMBL" id="CAJNOO010002188">
    <property type="protein sequence ID" value="CAF1244260.1"/>
    <property type="molecule type" value="Genomic_DNA"/>
</dbReference>
<dbReference type="Proteomes" id="UP000663823">
    <property type="component" value="Unassembled WGS sequence"/>
</dbReference>
<evidence type="ECO:0000313" key="10">
    <source>
        <dbReference type="Proteomes" id="UP000663870"/>
    </source>
</evidence>
<evidence type="ECO:0000313" key="8">
    <source>
        <dbReference type="EMBL" id="CAF3919194.1"/>
    </source>
</evidence>